<feature type="chain" id="PRO_5045336969" evidence="1">
    <location>
        <begin position="27"/>
        <end position="474"/>
    </location>
</feature>
<name>A0ABV6UPA5_9ACTN</name>
<proteinExistence type="predicted"/>
<dbReference type="EMBL" id="JBHEZZ010000009">
    <property type="protein sequence ID" value="MFC1403249.1"/>
    <property type="molecule type" value="Genomic_DNA"/>
</dbReference>
<accession>A0ABV6UPA5</accession>
<sequence>MKKTIIAVVGSMLALALVVQGTPSLADSTRTQARATTGGNLGAEQMSLWENLPPAEWEQALEEDCVEHGTRHCEMSKSQVDAVLPDIKNLTAALDQEIRDDPSLVAALHPTKPAPQTRGVATVWSQVTTKIAERSKNAAVHALGATKYADAIGGFAEKVATANTVHDGLTDKTAEDVAKTVVGALPGLGDAFSLASAVSSGDLESGIVAVVSLAGTMVATVCPPAGVVIAVAALVYTVAKKIWGWLCGRTRDWRLDPPGNPEDLFKEGADLAWDARTGLVNGRQGESRNFAVLLSQFTPGNDHGEPVRWAHAKLLMDSNWSKAAAAGKVPKPYTVTNINLYGLQGIHDEVVFKSVQDGVERKADCRIDQPKDVWTAGISALCTLPPSEQFTISQGHPAVVMIDYDYVMSSKRDHNTASYPWYCTQSTVPCVPEKSAEFKSEVWVERGKERFHLPVDLGYGFVEDYPGDVVKHID</sequence>
<keyword evidence="1" id="KW-0732">Signal</keyword>
<dbReference type="Gene3D" id="1.10.490.40">
    <property type="entry name" value="Diphtheria toxin, translocation domain"/>
    <property type="match status" value="1"/>
</dbReference>
<keyword evidence="3" id="KW-1185">Reference proteome</keyword>
<evidence type="ECO:0000256" key="1">
    <source>
        <dbReference type="SAM" id="SignalP"/>
    </source>
</evidence>
<dbReference type="Proteomes" id="UP001592528">
    <property type="component" value="Unassembled WGS sequence"/>
</dbReference>
<evidence type="ECO:0000313" key="2">
    <source>
        <dbReference type="EMBL" id="MFC1403249.1"/>
    </source>
</evidence>
<comment type="caution">
    <text evidence="2">The sequence shown here is derived from an EMBL/GenBank/DDBJ whole genome shotgun (WGS) entry which is preliminary data.</text>
</comment>
<gene>
    <name evidence="2" type="ORF">ACEZDJ_18320</name>
</gene>
<dbReference type="RefSeq" id="WP_030254460.1">
    <property type="nucleotide sequence ID" value="NZ_JBHEZZ010000009.1"/>
</dbReference>
<feature type="signal peptide" evidence="1">
    <location>
        <begin position="1"/>
        <end position="26"/>
    </location>
</feature>
<protein>
    <submittedName>
        <fullName evidence="2">Uncharacterized protein</fullName>
    </submittedName>
</protein>
<organism evidence="2 3">
    <name type="scientific">Streptacidiphilus cavernicola</name>
    <dbReference type="NCBI Taxonomy" id="3342716"/>
    <lineage>
        <taxon>Bacteria</taxon>
        <taxon>Bacillati</taxon>
        <taxon>Actinomycetota</taxon>
        <taxon>Actinomycetes</taxon>
        <taxon>Kitasatosporales</taxon>
        <taxon>Streptomycetaceae</taxon>
        <taxon>Streptacidiphilus</taxon>
    </lineage>
</organism>
<evidence type="ECO:0000313" key="3">
    <source>
        <dbReference type="Proteomes" id="UP001592528"/>
    </source>
</evidence>
<reference evidence="2 3" key="1">
    <citation type="submission" date="2024-09" db="EMBL/GenBank/DDBJ databases">
        <authorList>
            <person name="Lee S.D."/>
        </authorList>
    </citation>
    <scope>NUCLEOTIDE SEQUENCE [LARGE SCALE GENOMIC DNA]</scope>
    <source>
        <strain evidence="2 3">N1-5</strain>
    </source>
</reference>